<reference evidence="3" key="1">
    <citation type="submission" date="2025-08" db="UniProtKB">
        <authorList>
            <consortium name="RefSeq"/>
        </authorList>
    </citation>
    <scope>IDENTIFICATION</scope>
    <source>
        <tissue evidence="3">Gonads</tissue>
    </source>
</reference>
<organism evidence="2 3">
    <name type="scientific">Lingula anatina</name>
    <name type="common">Brachiopod</name>
    <name type="synonym">Lingula unguis</name>
    <dbReference type="NCBI Taxonomy" id="7574"/>
    <lineage>
        <taxon>Eukaryota</taxon>
        <taxon>Metazoa</taxon>
        <taxon>Spiralia</taxon>
        <taxon>Lophotrochozoa</taxon>
        <taxon>Brachiopoda</taxon>
        <taxon>Linguliformea</taxon>
        <taxon>Lingulata</taxon>
        <taxon>Lingulida</taxon>
        <taxon>Linguloidea</taxon>
        <taxon>Lingulidae</taxon>
        <taxon>Lingula</taxon>
    </lineage>
</organism>
<dbReference type="PANTHER" id="PTHR31838">
    <property type="entry name" value="CENTROSOMAL PROTEIN OF 55 KDA"/>
    <property type="match status" value="1"/>
</dbReference>
<dbReference type="Gene3D" id="1.20.5.990">
    <property type="entry name" value="Nemo cc2-lz domain - 1d5 darpin complex"/>
    <property type="match status" value="1"/>
</dbReference>
<dbReference type="AlphaFoldDB" id="A0A1S3JMH9"/>
<dbReference type="OrthoDB" id="6066489at2759"/>
<gene>
    <name evidence="3" type="primary">LOC106174539</name>
</gene>
<accession>A0A1S3JMH9</accession>
<dbReference type="GO" id="GO:0051896">
    <property type="term" value="P:regulation of phosphatidylinositol 3-kinase/protein kinase B signal transduction"/>
    <property type="evidence" value="ECO:0007669"/>
    <property type="project" value="InterPro"/>
</dbReference>
<evidence type="ECO:0000313" key="3">
    <source>
        <dbReference type="RefSeq" id="XP_013411593.1"/>
    </source>
</evidence>
<proteinExistence type="predicted"/>
<feature type="compositionally biased region" description="Polar residues" evidence="1">
    <location>
        <begin position="1"/>
        <end position="10"/>
    </location>
</feature>
<dbReference type="KEGG" id="lak:106174539"/>
<dbReference type="InParanoid" id="A0A1S3JMH9"/>
<feature type="region of interest" description="Disordered" evidence="1">
    <location>
        <begin position="251"/>
        <end position="271"/>
    </location>
</feature>
<protein>
    <submittedName>
        <fullName evidence="3">TNFAIP3-interacting protein 2-like isoform X1</fullName>
    </submittedName>
</protein>
<evidence type="ECO:0000313" key="2">
    <source>
        <dbReference type="Proteomes" id="UP000085678"/>
    </source>
</evidence>
<dbReference type="GeneID" id="106174539"/>
<dbReference type="InterPro" id="IPR038926">
    <property type="entry name" value="CEP55"/>
</dbReference>
<dbReference type="RefSeq" id="XP_013411593.1">
    <property type="nucleotide sequence ID" value="XM_013556139.1"/>
</dbReference>
<keyword evidence="2" id="KW-1185">Reference proteome</keyword>
<feature type="region of interest" description="Disordered" evidence="1">
    <location>
        <begin position="1"/>
        <end position="38"/>
    </location>
</feature>
<dbReference type="Proteomes" id="UP000085678">
    <property type="component" value="Unplaced"/>
</dbReference>
<sequence length="329" mass="37963">MASRSTSAADESTLREFSSKPKPSPRKNGMKTPYANTAELDKLEDLNFSSTTSEDSSVWLTVGQDMHSQELTGDLFDRKEIIAREQEMERKRKEDNQNQNFDFETSKQQLSKAAELCLKLAEQLDSKSLCQQPKSSEHNKLKSENQQLKQQLGEVIDANLHWQKYNVERDNYVISLQNALKSKQTQKCACASREPADVLTEAQQNEVDKILLNAKAKTSSIEKEKEQLQDSIRDLRLTIHQKNQEIENLQKSAAMSQDHHRSSNRSNDDDYVNMLKEQIRAVTEDFEAERRDREEAHSKILELEIQLRQLRNSRSNFQFYHQGNTVVDG</sequence>
<dbReference type="GO" id="GO:0000281">
    <property type="term" value="P:mitotic cytokinesis"/>
    <property type="evidence" value="ECO:0007669"/>
    <property type="project" value="InterPro"/>
</dbReference>
<name>A0A1S3JMH9_LINAN</name>
<evidence type="ECO:0000256" key="1">
    <source>
        <dbReference type="SAM" id="MobiDB-lite"/>
    </source>
</evidence>
<dbReference type="PANTHER" id="PTHR31838:SF1">
    <property type="entry name" value="CENTROSOMAL PROTEIN OF 55 KDA"/>
    <property type="match status" value="1"/>
</dbReference>